<protein>
    <submittedName>
        <fullName evidence="2">Uncharacterized protein</fullName>
    </submittedName>
</protein>
<dbReference type="GO" id="GO:0008270">
    <property type="term" value="F:zinc ion binding"/>
    <property type="evidence" value="ECO:0007669"/>
    <property type="project" value="InterPro"/>
</dbReference>
<evidence type="ECO:0000313" key="3">
    <source>
        <dbReference type="Proteomes" id="UP000466442"/>
    </source>
</evidence>
<dbReference type="PANTHER" id="PTHR19963:SF30">
    <property type="entry name" value="ENDONUCLEASE_EXONUCLEASE_PHOSPHATASE DOMAIN-CONTAINING PROTEIN"/>
    <property type="match status" value="1"/>
</dbReference>
<dbReference type="Pfam" id="PF00098">
    <property type="entry name" value="zf-CCHC"/>
    <property type="match status" value="1"/>
</dbReference>
<dbReference type="SMART" id="SM00343">
    <property type="entry name" value="ZnF_C2HC"/>
    <property type="match status" value="1"/>
</dbReference>
<name>A0A6A4JXD3_APOLU</name>
<dbReference type="OrthoDB" id="8066225at2759"/>
<dbReference type="Gene3D" id="4.10.60.10">
    <property type="entry name" value="Zinc finger, CCHC-type"/>
    <property type="match status" value="1"/>
</dbReference>
<evidence type="ECO:0000313" key="2">
    <source>
        <dbReference type="EMBL" id="KAF6217250.1"/>
    </source>
</evidence>
<dbReference type="PANTHER" id="PTHR19963">
    <property type="entry name" value="CCHC-TYPE DOMAIN-CONTAINING PROTEIN"/>
    <property type="match status" value="1"/>
</dbReference>
<feature type="compositionally biased region" description="Polar residues" evidence="1">
    <location>
        <begin position="86"/>
        <end position="100"/>
    </location>
</feature>
<dbReference type="GO" id="GO:0003676">
    <property type="term" value="F:nucleic acid binding"/>
    <property type="evidence" value="ECO:0007669"/>
    <property type="project" value="InterPro"/>
</dbReference>
<dbReference type="InterPro" id="IPR001878">
    <property type="entry name" value="Znf_CCHC"/>
</dbReference>
<evidence type="ECO:0000256" key="1">
    <source>
        <dbReference type="SAM" id="MobiDB-lite"/>
    </source>
</evidence>
<feature type="region of interest" description="Disordered" evidence="1">
    <location>
        <begin position="1"/>
        <end position="32"/>
    </location>
</feature>
<sequence length="368" mass="41426">MDTRSTRRQGLVESEGDANRVEEGDDRAPNQPVTVDQLNALWEDQRSSIMADMEAQRAACLANMEAQRTASLADMTQMFQDMLSQFMPNHPNQANQSSQEHQPRSVEETKLGKLKPGKYDGGSEWESYFHQFEMIARHNAWDESSKASSLAAALSGTALEVITEVDDSPSYNDLVVALGKRFGTRHQAQRHLTLLYARVQQPKEHLRAFHQSIHDLARKAWPSAARIGAIEDVVVFHFMRGIKDLNLRDKVMCAGPKTMEEALDAALRLEAVQQLTHPQVVSRRIVRDDETTGEDGELAMNARYPVARTTEKFRPRSDRPVGPWHPRCWRCNTIGHLARDCPHPPVRDRAHLALPASREAGNEPGSDQ</sequence>
<dbReference type="SUPFAM" id="SSF57756">
    <property type="entry name" value="Retrovirus zinc finger-like domains"/>
    <property type="match status" value="1"/>
</dbReference>
<reference evidence="2" key="1">
    <citation type="journal article" date="2021" name="Mol. Ecol. Resour.">
        <title>Apolygus lucorum genome provides insights into omnivorousness and mesophyll feeding.</title>
        <authorList>
            <person name="Liu Y."/>
            <person name="Liu H."/>
            <person name="Wang H."/>
            <person name="Huang T."/>
            <person name="Liu B."/>
            <person name="Yang B."/>
            <person name="Yin L."/>
            <person name="Li B."/>
            <person name="Zhang Y."/>
            <person name="Zhang S."/>
            <person name="Jiang F."/>
            <person name="Zhang X."/>
            <person name="Ren Y."/>
            <person name="Wang B."/>
            <person name="Wang S."/>
            <person name="Lu Y."/>
            <person name="Wu K."/>
            <person name="Fan W."/>
            <person name="Wang G."/>
        </authorList>
    </citation>
    <scope>NUCLEOTIDE SEQUENCE</scope>
    <source>
        <strain evidence="2">12Hb</strain>
    </source>
</reference>
<dbReference type="EMBL" id="WIXP02000001">
    <property type="protein sequence ID" value="KAF6217250.1"/>
    <property type="molecule type" value="Genomic_DNA"/>
</dbReference>
<feature type="compositionally biased region" description="Basic and acidic residues" evidence="1">
    <location>
        <begin position="17"/>
        <end position="28"/>
    </location>
</feature>
<dbReference type="Proteomes" id="UP000466442">
    <property type="component" value="Linkage Group LG1"/>
</dbReference>
<feature type="region of interest" description="Disordered" evidence="1">
    <location>
        <begin position="86"/>
        <end position="118"/>
    </location>
</feature>
<dbReference type="InterPro" id="IPR036875">
    <property type="entry name" value="Znf_CCHC_sf"/>
</dbReference>
<dbReference type="PROSITE" id="PS50158">
    <property type="entry name" value="ZF_CCHC"/>
    <property type="match status" value="1"/>
</dbReference>
<feature type="compositionally biased region" description="Basic and acidic residues" evidence="1">
    <location>
        <begin position="101"/>
        <end position="111"/>
    </location>
</feature>
<proteinExistence type="predicted"/>
<organism evidence="2 3">
    <name type="scientific">Apolygus lucorum</name>
    <name type="common">Small green plant bug</name>
    <name type="synonym">Lygocoris lucorum</name>
    <dbReference type="NCBI Taxonomy" id="248454"/>
    <lineage>
        <taxon>Eukaryota</taxon>
        <taxon>Metazoa</taxon>
        <taxon>Ecdysozoa</taxon>
        <taxon>Arthropoda</taxon>
        <taxon>Hexapoda</taxon>
        <taxon>Insecta</taxon>
        <taxon>Pterygota</taxon>
        <taxon>Neoptera</taxon>
        <taxon>Paraneoptera</taxon>
        <taxon>Hemiptera</taxon>
        <taxon>Heteroptera</taxon>
        <taxon>Panheteroptera</taxon>
        <taxon>Cimicomorpha</taxon>
        <taxon>Miridae</taxon>
        <taxon>Mirini</taxon>
        <taxon>Apolygus</taxon>
    </lineage>
</organism>
<accession>A0A6A4JXD3</accession>
<keyword evidence="3" id="KW-1185">Reference proteome</keyword>
<comment type="caution">
    <text evidence="2">The sequence shown here is derived from an EMBL/GenBank/DDBJ whole genome shotgun (WGS) entry which is preliminary data.</text>
</comment>
<dbReference type="AlphaFoldDB" id="A0A6A4JXD3"/>
<gene>
    <name evidence="2" type="ORF">GE061_001604</name>
</gene>